<sequence length="227" mass="25822">MTTAEKFLNAFNTIERYLTQYNLNKGYASFSRLVDYAVLKDKVVAQYKDDLKQFAELRNAIVHNTRLGDNRVIAEPHEDVVKEIELIAEMLLHPTRAIEKATKKVVTFHINDLLTTVLSQINTSKFTQFPIYNGKTYVGLLTESGITRYFAVNHQKDIATIKLSEVIAYEQKERAAFVGEGATEMEVVSMFKSYNERNEKLEAVLITDSGTKEGKLIGLITLYDLLN</sequence>
<gene>
    <name evidence="3" type="ORF">BFS35_012410</name>
</gene>
<dbReference type="Proteomes" id="UP000229523">
    <property type="component" value="Unassembled WGS sequence"/>
</dbReference>
<evidence type="ECO:0000256" key="1">
    <source>
        <dbReference type="PROSITE-ProRule" id="PRU00703"/>
    </source>
</evidence>
<accession>A0A2G5NUY1</accession>
<keyword evidence="4" id="KW-1185">Reference proteome</keyword>
<name>A0A2G5NUY1_9STAP</name>
<dbReference type="SUPFAM" id="SSF54631">
    <property type="entry name" value="CBS-domain pair"/>
    <property type="match status" value="1"/>
</dbReference>
<dbReference type="InterPro" id="IPR000644">
    <property type="entry name" value="CBS_dom"/>
</dbReference>
<protein>
    <submittedName>
        <fullName evidence="3">CBS domain-containing protein</fullName>
    </submittedName>
</protein>
<organism evidence="3 4">
    <name type="scientific">Macrococcoides goetzii</name>
    <dbReference type="NCBI Taxonomy" id="1891097"/>
    <lineage>
        <taxon>Bacteria</taxon>
        <taxon>Bacillati</taxon>
        <taxon>Bacillota</taxon>
        <taxon>Bacilli</taxon>
        <taxon>Bacillales</taxon>
        <taxon>Staphylococcaceae</taxon>
        <taxon>Macrococcoides</taxon>
    </lineage>
</organism>
<dbReference type="PROSITE" id="PS51371">
    <property type="entry name" value="CBS"/>
    <property type="match status" value="1"/>
</dbReference>
<evidence type="ECO:0000313" key="4">
    <source>
        <dbReference type="Proteomes" id="UP000229523"/>
    </source>
</evidence>
<dbReference type="Gene3D" id="3.10.580.10">
    <property type="entry name" value="CBS-domain"/>
    <property type="match status" value="1"/>
</dbReference>
<evidence type="ECO:0000259" key="2">
    <source>
        <dbReference type="PROSITE" id="PS51371"/>
    </source>
</evidence>
<dbReference type="EMBL" id="MJBI02000010">
    <property type="protein sequence ID" value="RAI79149.1"/>
    <property type="molecule type" value="Genomic_DNA"/>
</dbReference>
<dbReference type="Pfam" id="PF00571">
    <property type="entry name" value="CBS"/>
    <property type="match status" value="1"/>
</dbReference>
<reference evidence="3 4" key="1">
    <citation type="journal article" date="2018" name="Front. Microbiol.">
        <title>Description and Comparative Genomics of Macrococcus caseolyticus subsp. hominis subsp. nov., Macrococcus goetzii sp. nov., Macrococcus epidermidis sp. nov., and Macrococcus bohemicus sp. nov., Novel Macrococci From Human Clinical Material With Virulence Potential and Suspected Uptake of Foreign DNA by Natural Transformation.</title>
        <authorList>
            <person name="Maslanova I."/>
            <person name="Wertheimer Z."/>
            <person name="Sedlacek I."/>
            <person name="Svec P."/>
            <person name="Indrakova A."/>
            <person name="Kovarovic V."/>
            <person name="Schumann P."/>
            <person name="Sproer C."/>
            <person name="Kralova S."/>
            <person name="Sedo O."/>
            <person name="Kristofova L."/>
            <person name="Vrbovska V."/>
            <person name="Fuzik T."/>
            <person name="Petras P."/>
            <person name="Zdrahal Z."/>
            <person name="Ruzickova V."/>
            <person name="Doskar J."/>
            <person name="Pantucek R."/>
        </authorList>
    </citation>
    <scope>NUCLEOTIDE SEQUENCE [LARGE SCALE GENOMIC DNA]</scope>
    <source>
        <strain evidence="3 4">CCM 4927</strain>
    </source>
</reference>
<dbReference type="InterPro" id="IPR046342">
    <property type="entry name" value="CBS_dom_sf"/>
</dbReference>
<keyword evidence="1" id="KW-0129">CBS domain</keyword>
<evidence type="ECO:0000313" key="3">
    <source>
        <dbReference type="EMBL" id="RAI79149.1"/>
    </source>
</evidence>
<feature type="domain" description="CBS" evidence="2">
    <location>
        <begin position="101"/>
        <end position="158"/>
    </location>
</feature>
<dbReference type="RefSeq" id="WP_099577133.1">
    <property type="nucleotide sequence ID" value="NZ_MJBI02000010.1"/>
</dbReference>
<proteinExistence type="predicted"/>
<comment type="caution">
    <text evidence="3">The sequence shown here is derived from an EMBL/GenBank/DDBJ whole genome shotgun (WGS) entry which is preliminary data.</text>
</comment>
<dbReference type="AlphaFoldDB" id="A0A2G5NUY1"/>